<feature type="transmembrane region" description="Helical" evidence="1">
    <location>
        <begin position="142"/>
        <end position="165"/>
    </location>
</feature>
<sequence length="364" mass="40457">MTPAAYRPDETPAEIFSEHTWLQGAFLSCIAYGMQAILFFMSLHLLAFAPGRKRSRWNVGLAWYMTVMFILSTLYMAGLLEFTQEAFVDARNIPGGPNAYEDVEYSLPIDMLANVAVVLLTWLCDLINIWRCYVVYRTSVTLGRAVIALPLLLSLATLAIGILWLKQVGVTSASPWETSGINFTTPYFAMSLALNILITLMIAGRLMMYRWRINRAMPVGSNHGSQYTSLAAIIVESAAIYSLFSLLFLVPFVIGNSLSQLFLQALSPVQVTVTFLIIFRIGQGKGWSSEESTMMMTSHVQFAPTQSPKRTTASVQIHTVTTTDTFEQPNKEGSKDISLQVLKNARSESVELDQSMSKEGLQDV</sequence>
<proteinExistence type="predicted"/>
<keyword evidence="1" id="KW-0812">Transmembrane</keyword>
<evidence type="ECO:0000313" key="2">
    <source>
        <dbReference type="EMBL" id="KAJ7747327.1"/>
    </source>
</evidence>
<name>A0AAD7IRG0_9AGAR</name>
<keyword evidence="1" id="KW-0472">Membrane</keyword>
<feature type="transmembrane region" description="Helical" evidence="1">
    <location>
        <begin position="261"/>
        <end position="279"/>
    </location>
</feature>
<dbReference type="AlphaFoldDB" id="A0AAD7IRG0"/>
<feature type="transmembrane region" description="Helical" evidence="1">
    <location>
        <begin position="25"/>
        <end position="49"/>
    </location>
</feature>
<gene>
    <name evidence="2" type="ORF">B0H16DRAFT_1320684</name>
</gene>
<feature type="transmembrane region" description="Helical" evidence="1">
    <location>
        <begin position="229"/>
        <end position="255"/>
    </location>
</feature>
<evidence type="ECO:0000256" key="1">
    <source>
        <dbReference type="SAM" id="Phobius"/>
    </source>
</evidence>
<dbReference type="EMBL" id="JARKIB010000077">
    <property type="protein sequence ID" value="KAJ7747327.1"/>
    <property type="molecule type" value="Genomic_DNA"/>
</dbReference>
<organism evidence="2 3">
    <name type="scientific">Mycena metata</name>
    <dbReference type="NCBI Taxonomy" id="1033252"/>
    <lineage>
        <taxon>Eukaryota</taxon>
        <taxon>Fungi</taxon>
        <taxon>Dikarya</taxon>
        <taxon>Basidiomycota</taxon>
        <taxon>Agaricomycotina</taxon>
        <taxon>Agaricomycetes</taxon>
        <taxon>Agaricomycetidae</taxon>
        <taxon>Agaricales</taxon>
        <taxon>Marasmiineae</taxon>
        <taxon>Mycenaceae</taxon>
        <taxon>Mycena</taxon>
    </lineage>
</organism>
<dbReference type="Proteomes" id="UP001215598">
    <property type="component" value="Unassembled WGS sequence"/>
</dbReference>
<keyword evidence="3" id="KW-1185">Reference proteome</keyword>
<feature type="transmembrane region" description="Helical" evidence="1">
    <location>
        <begin position="111"/>
        <end position="130"/>
    </location>
</feature>
<reference evidence="2" key="1">
    <citation type="submission" date="2023-03" db="EMBL/GenBank/DDBJ databases">
        <title>Massive genome expansion in bonnet fungi (Mycena s.s.) driven by repeated elements and novel gene families across ecological guilds.</title>
        <authorList>
            <consortium name="Lawrence Berkeley National Laboratory"/>
            <person name="Harder C.B."/>
            <person name="Miyauchi S."/>
            <person name="Viragh M."/>
            <person name="Kuo A."/>
            <person name="Thoen E."/>
            <person name="Andreopoulos B."/>
            <person name="Lu D."/>
            <person name="Skrede I."/>
            <person name="Drula E."/>
            <person name="Henrissat B."/>
            <person name="Morin E."/>
            <person name="Kohler A."/>
            <person name="Barry K."/>
            <person name="LaButti K."/>
            <person name="Morin E."/>
            <person name="Salamov A."/>
            <person name="Lipzen A."/>
            <person name="Mereny Z."/>
            <person name="Hegedus B."/>
            <person name="Baldrian P."/>
            <person name="Stursova M."/>
            <person name="Weitz H."/>
            <person name="Taylor A."/>
            <person name="Grigoriev I.V."/>
            <person name="Nagy L.G."/>
            <person name="Martin F."/>
            <person name="Kauserud H."/>
        </authorList>
    </citation>
    <scope>NUCLEOTIDE SEQUENCE</scope>
    <source>
        <strain evidence="2">CBHHK182m</strain>
    </source>
</reference>
<accession>A0AAD7IRG0</accession>
<feature type="transmembrane region" description="Helical" evidence="1">
    <location>
        <begin position="185"/>
        <end position="208"/>
    </location>
</feature>
<protein>
    <submittedName>
        <fullName evidence="2">Uncharacterized protein</fullName>
    </submittedName>
</protein>
<dbReference type="PROSITE" id="PS51257">
    <property type="entry name" value="PROKAR_LIPOPROTEIN"/>
    <property type="match status" value="1"/>
</dbReference>
<feature type="transmembrane region" description="Helical" evidence="1">
    <location>
        <begin position="61"/>
        <end position="80"/>
    </location>
</feature>
<keyword evidence="1" id="KW-1133">Transmembrane helix</keyword>
<evidence type="ECO:0000313" key="3">
    <source>
        <dbReference type="Proteomes" id="UP001215598"/>
    </source>
</evidence>
<comment type="caution">
    <text evidence="2">The sequence shown here is derived from an EMBL/GenBank/DDBJ whole genome shotgun (WGS) entry which is preliminary data.</text>
</comment>